<feature type="non-terminal residue" evidence="2">
    <location>
        <position position="1"/>
    </location>
</feature>
<dbReference type="EMBL" id="JBAMMX010000008">
    <property type="protein sequence ID" value="KAK6935617.1"/>
    <property type="molecule type" value="Genomic_DNA"/>
</dbReference>
<proteinExistence type="predicted"/>
<dbReference type="PANTHER" id="PTHR45648">
    <property type="entry name" value="GDSL LIPASE/ACYLHYDROLASE FAMILY PROTEIN (AFU_ORTHOLOGUE AFUA_4G14700)"/>
    <property type="match status" value="1"/>
</dbReference>
<gene>
    <name evidence="2" type="ORF">RJ641_035772</name>
</gene>
<dbReference type="Proteomes" id="UP001370490">
    <property type="component" value="Unassembled WGS sequence"/>
</dbReference>
<evidence type="ECO:0000313" key="3">
    <source>
        <dbReference type="Proteomes" id="UP001370490"/>
    </source>
</evidence>
<name>A0AAN8VTV1_9MAGN</name>
<sequence length="102" mass="11317">PNAHVNAVDGGTNYASGASGIVDETGPPFIGRVPLWVQVDYFNLSRKYMVNAMGEDDTKMFLEKTIFSLTIGSNDILNCIQPEMPLIRKDKVPPARLQEFMI</sequence>
<dbReference type="PANTHER" id="PTHR45648:SF5">
    <property type="entry name" value="OS04G0577300 PROTEIN"/>
    <property type="match status" value="1"/>
</dbReference>
<protein>
    <recommendedName>
        <fullName evidence="4">GDSL esterase/lipase</fullName>
    </recommendedName>
</protein>
<dbReference type="Gene3D" id="3.40.50.1110">
    <property type="entry name" value="SGNH hydrolase"/>
    <property type="match status" value="1"/>
</dbReference>
<evidence type="ECO:0000256" key="1">
    <source>
        <dbReference type="ARBA" id="ARBA00022801"/>
    </source>
</evidence>
<dbReference type="InterPro" id="IPR036514">
    <property type="entry name" value="SGNH_hydro_sf"/>
</dbReference>
<evidence type="ECO:0008006" key="4">
    <source>
        <dbReference type="Google" id="ProtNLM"/>
    </source>
</evidence>
<dbReference type="GO" id="GO:0016787">
    <property type="term" value="F:hydrolase activity"/>
    <property type="evidence" value="ECO:0007669"/>
    <property type="project" value="UniProtKB-KW"/>
</dbReference>
<dbReference type="InterPro" id="IPR051058">
    <property type="entry name" value="GDSL_Est/Lipase"/>
</dbReference>
<dbReference type="AlphaFoldDB" id="A0AAN8VTV1"/>
<evidence type="ECO:0000313" key="2">
    <source>
        <dbReference type="EMBL" id="KAK6935617.1"/>
    </source>
</evidence>
<keyword evidence="1" id="KW-0378">Hydrolase</keyword>
<comment type="caution">
    <text evidence="2">The sequence shown here is derived from an EMBL/GenBank/DDBJ whole genome shotgun (WGS) entry which is preliminary data.</text>
</comment>
<reference evidence="2 3" key="1">
    <citation type="submission" date="2023-12" db="EMBL/GenBank/DDBJ databases">
        <title>A high-quality genome assembly for Dillenia turbinata (Dilleniales).</title>
        <authorList>
            <person name="Chanderbali A."/>
        </authorList>
    </citation>
    <scope>NUCLEOTIDE SEQUENCE [LARGE SCALE GENOMIC DNA]</scope>
    <source>
        <strain evidence="2">LSX21</strain>
        <tissue evidence="2">Leaf</tissue>
    </source>
</reference>
<organism evidence="2 3">
    <name type="scientific">Dillenia turbinata</name>
    <dbReference type="NCBI Taxonomy" id="194707"/>
    <lineage>
        <taxon>Eukaryota</taxon>
        <taxon>Viridiplantae</taxon>
        <taxon>Streptophyta</taxon>
        <taxon>Embryophyta</taxon>
        <taxon>Tracheophyta</taxon>
        <taxon>Spermatophyta</taxon>
        <taxon>Magnoliopsida</taxon>
        <taxon>eudicotyledons</taxon>
        <taxon>Gunneridae</taxon>
        <taxon>Pentapetalae</taxon>
        <taxon>Dilleniales</taxon>
        <taxon>Dilleniaceae</taxon>
        <taxon>Dillenia</taxon>
    </lineage>
</organism>
<keyword evidence="3" id="KW-1185">Reference proteome</keyword>
<accession>A0AAN8VTV1</accession>